<dbReference type="RefSeq" id="WP_218392069.1">
    <property type="nucleotide sequence ID" value="NZ_JAHUZE010000002.1"/>
</dbReference>
<dbReference type="GO" id="GO:0016740">
    <property type="term" value="F:transferase activity"/>
    <property type="evidence" value="ECO:0007669"/>
    <property type="project" value="UniProtKB-KW"/>
</dbReference>
<keyword evidence="3" id="KW-1185">Reference proteome</keyword>
<dbReference type="EMBL" id="JAHUZE010000002">
    <property type="protein sequence ID" value="MBV7378899.1"/>
    <property type="molecule type" value="Genomic_DNA"/>
</dbReference>
<dbReference type="Proteomes" id="UP000756530">
    <property type="component" value="Unassembled WGS sequence"/>
</dbReference>
<dbReference type="InterPro" id="IPR006311">
    <property type="entry name" value="TAT_signal"/>
</dbReference>
<sequence length="285" mass="30697">MTLSRRRFIALSACAAVAGPTCASPSTSVWRGRALGAEVVVSLRGANERDIWRLGQRIAAQLDRLESALSLHRASELVRLNETGLLAHPSPFIAEMIALSDRLHATTGGAFDPTVQSAWLAQAQGRRTDVPFGWSKIDRDRGIRLPEGMALTFNGVAQGYAADLLAELIREAGYQDVVVDAGEIVAMGQGLPVDIVGDDDRVLRQIVLRDRCIATSSPRATLIGPDAAPHIFHPDGRSIRWRTVSVAASSAAVADGLSTAFCLMQEHEITETLTQWPDASLVLRT</sequence>
<reference evidence="2 3" key="1">
    <citation type="submission" date="2021-05" db="EMBL/GenBank/DDBJ databases">
        <title>Culturable bacteria isolated from Daya Bay.</title>
        <authorList>
            <person name="Zheng W."/>
            <person name="Yu S."/>
            <person name="Huang Y."/>
        </authorList>
    </citation>
    <scope>NUCLEOTIDE SEQUENCE [LARGE SCALE GENOMIC DNA]</scope>
    <source>
        <strain evidence="2 3">DP4N28-5</strain>
    </source>
</reference>
<dbReference type="InterPro" id="IPR024932">
    <property type="entry name" value="ApbE"/>
</dbReference>
<dbReference type="PANTHER" id="PTHR30040:SF2">
    <property type="entry name" value="FAD:PROTEIN FMN TRANSFERASE"/>
    <property type="match status" value="1"/>
</dbReference>
<feature type="chain" id="PRO_5045639664" evidence="1">
    <location>
        <begin position="24"/>
        <end position="285"/>
    </location>
</feature>
<keyword evidence="2" id="KW-0808">Transferase</keyword>
<gene>
    <name evidence="2" type="ORF">KJP28_08160</name>
</gene>
<dbReference type="PROSITE" id="PS51318">
    <property type="entry name" value="TAT"/>
    <property type="match status" value="1"/>
</dbReference>
<keyword evidence="1" id="KW-0732">Signal</keyword>
<evidence type="ECO:0000313" key="2">
    <source>
        <dbReference type="EMBL" id="MBV7378899.1"/>
    </source>
</evidence>
<evidence type="ECO:0000313" key="3">
    <source>
        <dbReference type="Proteomes" id="UP000756530"/>
    </source>
</evidence>
<name>A0ABS6T1D2_9RHOB</name>
<evidence type="ECO:0000256" key="1">
    <source>
        <dbReference type="SAM" id="SignalP"/>
    </source>
</evidence>
<dbReference type="PANTHER" id="PTHR30040">
    <property type="entry name" value="THIAMINE BIOSYNTHESIS LIPOPROTEIN APBE"/>
    <property type="match status" value="1"/>
</dbReference>
<protein>
    <submittedName>
        <fullName evidence="2">FAD:protein FMN transferase</fullName>
    </submittedName>
</protein>
<organism evidence="2 3">
    <name type="scientific">Maritimibacter dapengensis</name>
    <dbReference type="NCBI Taxonomy" id="2836868"/>
    <lineage>
        <taxon>Bacteria</taxon>
        <taxon>Pseudomonadati</taxon>
        <taxon>Pseudomonadota</taxon>
        <taxon>Alphaproteobacteria</taxon>
        <taxon>Rhodobacterales</taxon>
        <taxon>Roseobacteraceae</taxon>
        <taxon>Maritimibacter</taxon>
    </lineage>
</organism>
<accession>A0ABS6T1D2</accession>
<proteinExistence type="predicted"/>
<dbReference type="Pfam" id="PF02424">
    <property type="entry name" value="ApbE"/>
    <property type="match status" value="1"/>
</dbReference>
<comment type="caution">
    <text evidence="2">The sequence shown here is derived from an EMBL/GenBank/DDBJ whole genome shotgun (WGS) entry which is preliminary data.</text>
</comment>
<feature type="signal peptide" evidence="1">
    <location>
        <begin position="1"/>
        <end position="23"/>
    </location>
</feature>